<sequence length="148" mass="16348">MITSDAGVALIKRHEGWRPRVYNDPAGYATVGYGHLIAKRPATAEELARAPLTEAEGNLLLREDLTQAEWAVTDLVKVPLTQNQFDALVSFVFNVGRGNFQGSTLLRKLNAGDYAGAANEFGRWVYAGGKVLSGLVRRREDERRLFLS</sequence>
<dbReference type="InterPro" id="IPR023347">
    <property type="entry name" value="Lysozyme_dom_sf"/>
</dbReference>
<dbReference type="Pfam" id="PF00959">
    <property type="entry name" value="Phage_lysozyme"/>
    <property type="match status" value="1"/>
</dbReference>
<dbReference type="EMBL" id="JBHSGG010000032">
    <property type="protein sequence ID" value="MFC4728813.1"/>
    <property type="molecule type" value="Genomic_DNA"/>
</dbReference>
<evidence type="ECO:0000256" key="1">
    <source>
        <dbReference type="ARBA" id="ARBA00000632"/>
    </source>
</evidence>
<dbReference type="Proteomes" id="UP001595892">
    <property type="component" value="Unassembled WGS sequence"/>
</dbReference>
<evidence type="ECO:0000256" key="6">
    <source>
        <dbReference type="ARBA" id="ARBA00023295"/>
    </source>
</evidence>
<accession>A0ABV9NNT9</accession>
<dbReference type="InterPro" id="IPR033907">
    <property type="entry name" value="Endolysin_autolysin"/>
</dbReference>
<dbReference type="PANTHER" id="PTHR38107:SF3">
    <property type="entry name" value="LYSOZYME RRRD-RELATED"/>
    <property type="match status" value="1"/>
</dbReference>
<evidence type="ECO:0000256" key="3">
    <source>
        <dbReference type="ARBA" id="ARBA00022638"/>
    </source>
</evidence>
<dbReference type="SUPFAM" id="SSF53955">
    <property type="entry name" value="Lysozyme-like"/>
    <property type="match status" value="1"/>
</dbReference>
<dbReference type="PRINTS" id="PR00684">
    <property type="entry name" value="T4LYSOZYME"/>
</dbReference>
<dbReference type="RefSeq" id="WP_377004885.1">
    <property type="nucleotide sequence ID" value="NZ_JBHSGG010000032.1"/>
</dbReference>
<evidence type="ECO:0000313" key="8">
    <source>
        <dbReference type="EMBL" id="MFC4728813.1"/>
    </source>
</evidence>
<dbReference type="EC" id="3.2.1.17" evidence="7"/>
<dbReference type="InterPro" id="IPR002196">
    <property type="entry name" value="Glyco_hydro_24"/>
</dbReference>
<keyword evidence="9" id="KW-1185">Reference proteome</keyword>
<keyword evidence="2 7" id="KW-0929">Antimicrobial</keyword>
<evidence type="ECO:0000256" key="2">
    <source>
        <dbReference type="ARBA" id="ARBA00022529"/>
    </source>
</evidence>
<dbReference type="Gene3D" id="1.10.530.40">
    <property type="match status" value="1"/>
</dbReference>
<dbReference type="InterPro" id="IPR051018">
    <property type="entry name" value="Bacteriophage_GH24"/>
</dbReference>
<comment type="similarity">
    <text evidence="7">Belongs to the glycosyl hydrolase 24 family.</text>
</comment>
<dbReference type="InterPro" id="IPR001165">
    <property type="entry name" value="T4-type_lysozyme"/>
</dbReference>
<evidence type="ECO:0000313" key="9">
    <source>
        <dbReference type="Proteomes" id="UP001595892"/>
    </source>
</evidence>
<dbReference type="CDD" id="cd00737">
    <property type="entry name" value="lyz_endolysin_autolysin"/>
    <property type="match status" value="1"/>
</dbReference>
<gene>
    <name evidence="8" type="ORF">ACFO3Q_11590</name>
</gene>
<keyword evidence="5" id="KW-1035">Host cytoplasm</keyword>
<evidence type="ECO:0000256" key="4">
    <source>
        <dbReference type="ARBA" id="ARBA00022801"/>
    </source>
</evidence>
<proteinExistence type="inferred from homology"/>
<dbReference type="InterPro" id="IPR023346">
    <property type="entry name" value="Lysozyme-like_dom_sf"/>
</dbReference>
<comment type="catalytic activity">
    <reaction evidence="1 7">
        <text>Hydrolysis of (1-&gt;4)-beta-linkages between N-acetylmuramic acid and N-acetyl-D-glucosamine residues in a peptidoglycan and between N-acetyl-D-glucosamine residues in chitodextrins.</text>
        <dbReference type="EC" id="3.2.1.17"/>
    </reaction>
</comment>
<keyword evidence="3 7" id="KW-0081">Bacteriolytic enzyme</keyword>
<evidence type="ECO:0000256" key="7">
    <source>
        <dbReference type="RuleBase" id="RU003788"/>
    </source>
</evidence>
<evidence type="ECO:0000256" key="5">
    <source>
        <dbReference type="ARBA" id="ARBA00023200"/>
    </source>
</evidence>
<dbReference type="PANTHER" id="PTHR38107">
    <property type="match status" value="1"/>
</dbReference>
<name>A0ABV9NNT9_9GAMM</name>
<organism evidence="8 9">
    <name type="scientific">Coralloluteibacterium thermophilum</name>
    <dbReference type="NCBI Taxonomy" id="2707049"/>
    <lineage>
        <taxon>Bacteria</taxon>
        <taxon>Pseudomonadati</taxon>
        <taxon>Pseudomonadota</taxon>
        <taxon>Gammaproteobacteria</taxon>
        <taxon>Lysobacterales</taxon>
        <taxon>Lysobacteraceae</taxon>
        <taxon>Coralloluteibacterium</taxon>
    </lineage>
</organism>
<dbReference type="HAMAP" id="MF_04110">
    <property type="entry name" value="ENDOLYSIN_T4"/>
    <property type="match status" value="1"/>
</dbReference>
<keyword evidence="4 7" id="KW-0378">Hydrolase</keyword>
<keyword evidence="6 7" id="KW-0326">Glycosidase</keyword>
<dbReference type="InterPro" id="IPR034690">
    <property type="entry name" value="Endolysin_T4_type"/>
</dbReference>
<reference evidence="9" key="1">
    <citation type="journal article" date="2019" name="Int. J. Syst. Evol. Microbiol.">
        <title>The Global Catalogue of Microorganisms (GCM) 10K type strain sequencing project: providing services to taxonomists for standard genome sequencing and annotation.</title>
        <authorList>
            <consortium name="The Broad Institute Genomics Platform"/>
            <consortium name="The Broad Institute Genome Sequencing Center for Infectious Disease"/>
            <person name="Wu L."/>
            <person name="Ma J."/>
        </authorList>
    </citation>
    <scope>NUCLEOTIDE SEQUENCE [LARGE SCALE GENOMIC DNA]</scope>
    <source>
        <strain evidence="9">CGMCC 1.13574</strain>
    </source>
</reference>
<protein>
    <recommendedName>
        <fullName evidence="7">Lysozyme</fullName>
        <ecNumber evidence="7">3.2.1.17</ecNumber>
    </recommendedName>
</protein>
<comment type="caution">
    <text evidence="8">The sequence shown here is derived from an EMBL/GenBank/DDBJ whole genome shotgun (WGS) entry which is preliminary data.</text>
</comment>